<comment type="caution">
    <text evidence="4">The sequence shown here is derived from an EMBL/GenBank/DDBJ whole genome shotgun (WGS) entry which is preliminary data.</text>
</comment>
<dbReference type="Pfam" id="PF12796">
    <property type="entry name" value="Ank_2"/>
    <property type="match status" value="2"/>
</dbReference>
<dbReference type="Gene3D" id="1.25.40.20">
    <property type="entry name" value="Ankyrin repeat-containing domain"/>
    <property type="match status" value="2"/>
</dbReference>
<reference evidence="4 5" key="1">
    <citation type="submission" date="2023-12" db="EMBL/GenBank/DDBJ databases">
        <title>A high-quality genome assembly for Dillenia turbinata (Dilleniales).</title>
        <authorList>
            <person name="Chanderbali A."/>
        </authorList>
    </citation>
    <scope>NUCLEOTIDE SEQUENCE [LARGE SCALE GENOMIC DNA]</scope>
    <source>
        <strain evidence="4">LSX21</strain>
        <tissue evidence="4">Leaf</tissue>
    </source>
</reference>
<feature type="domain" description="PGG" evidence="3">
    <location>
        <begin position="578"/>
        <end position="690"/>
    </location>
</feature>
<dbReference type="Pfam" id="PF13962">
    <property type="entry name" value="PGG"/>
    <property type="match status" value="1"/>
</dbReference>
<dbReference type="PANTHER" id="PTHR24177:SF103">
    <property type="entry name" value="PGG DOMAIN-CONTAINING PROTEIN"/>
    <property type="match status" value="1"/>
</dbReference>
<dbReference type="SUPFAM" id="SSF48403">
    <property type="entry name" value="Ankyrin repeat"/>
    <property type="match status" value="2"/>
</dbReference>
<evidence type="ECO:0000259" key="3">
    <source>
        <dbReference type="Pfam" id="PF13962"/>
    </source>
</evidence>
<dbReference type="Proteomes" id="UP001370490">
    <property type="component" value="Unassembled WGS sequence"/>
</dbReference>
<evidence type="ECO:0000313" key="5">
    <source>
        <dbReference type="Proteomes" id="UP001370490"/>
    </source>
</evidence>
<gene>
    <name evidence="4" type="ORF">RJ641_030305</name>
</gene>
<accession>A0AAN8VZW9</accession>
<evidence type="ECO:0000256" key="2">
    <source>
        <dbReference type="SAM" id="Phobius"/>
    </source>
</evidence>
<protein>
    <submittedName>
        <fullName evidence="4">PGG domain</fullName>
    </submittedName>
</protein>
<feature type="region of interest" description="Disordered" evidence="1">
    <location>
        <begin position="299"/>
        <end position="336"/>
    </location>
</feature>
<evidence type="ECO:0000256" key="1">
    <source>
        <dbReference type="SAM" id="MobiDB-lite"/>
    </source>
</evidence>
<dbReference type="InterPro" id="IPR002110">
    <property type="entry name" value="Ankyrin_rpt"/>
</dbReference>
<feature type="transmembrane region" description="Helical" evidence="2">
    <location>
        <begin position="626"/>
        <end position="649"/>
    </location>
</feature>
<proteinExistence type="predicted"/>
<feature type="transmembrane region" description="Helical" evidence="2">
    <location>
        <begin position="703"/>
        <end position="730"/>
    </location>
</feature>
<feature type="transmembrane region" description="Helical" evidence="2">
    <location>
        <begin position="670"/>
        <end position="691"/>
    </location>
</feature>
<dbReference type="GO" id="GO:0016020">
    <property type="term" value="C:membrane"/>
    <property type="evidence" value="ECO:0007669"/>
    <property type="project" value="TreeGrafter"/>
</dbReference>
<organism evidence="4 5">
    <name type="scientific">Dillenia turbinata</name>
    <dbReference type="NCBI Taxonomy" id="194707"/>
    <lineage>
        <taxon>Eukaryota</taxon>
        <taxon>Viridiplantae</taxon>
        <taxon>Streptophyta</taxon>
        <taxon>Embryophyta</taxon>
        <taxon>Tracheophyta</taxon>
        <taxon>Spermatophyta</taxon>
        <taxon>Magnoliopsida</taxon>
        <taxon>eudicotyledons</taxon>
        <taxon>Gunneridae</taxon>
        <taxon>Pentapetalae</taxon>
        <taxon>Dilleniales</taxon>
        <taxon>Dilleniaceae</taxon>
        <taxon>Dillenia</taxon>
    </lineage>
</organism>
<sequence length="767" mass="87212">MCSDGIQIEIEEIKGDDSKQNEMEKDTKQPSVKKTLFHVVMKGDMKAVVKLYKTDRAVQKEKITRSGDTALHIVISNGEEDIVEQLVSAIGKEKDAVATLNIANEQGNTALHFAASVGNKRMCEYIVNSNNKPKELLSARNKEGETPFFWAALYGKKEAFLSLYEAYGKDAGSECYRRNNGDTILHCAIAGEHFDLAYQIILLYKELSNSFNEDGITPLHLLASKPSAFKSGSHLRGWNKLIYHCIYIDDLQQQKQQKESPMIKTYDEEKKPKHPENYQTCVNLYRLVKRAFEVIGRQWKEKTTNNHQNTDGIGDSGPSDPKNPKKQSHGDNGIRARQIFPDNYNTIIEFVKLAYKAIQIVFGKGSREINKIIEKKEKHRWSVQIVDQLLEHLSLYEYDNTGENPQQTVVPRVSNAMLLKFSELQQQDKKDNTEKKETPILLAAKNGILEIVDRILKHFPVAIHDKDSEKKNAVLLAVEHRQPQVYQFLLKSKIANETVFQCVDRERNSALHLAATLGGYGPWLIPGAALQMQWERKWYEFVKNSKPLHYFFRYNAKNESPNDVFMRTHRELIRDGSEWLSKTSESCSVVSTLVATVAFATSATVPGGVKQDKGTPVLENHPAFDVFAIASLVALCFSVTSVVMFLAILTSRYQERDFRRDLPVKLLLGLTSLFVGIAAMLVSFCAGHFFVLQEKLKYAALPVYIVTCLPITLFAIAQFPLYFDLIWAILKTVPQRSYKKNEKGTQMPQWYQRLQELAIVEGPKFVK</sequence>
<keyword evidence="5" id="KW-1185">Reference proteome</keyword>
<dbReference type="AlphaFoldDB" id="A0AAN8VZW9"/>
<keyword evidence="2" id="KW-0472">Membrane</keyword>
<dbReference type="SMART" id="SM00248">
    <property type="entry name" value="ANK"/>
    <property type="match status" value="7"/>
</dbReference>
<dbReference type="PANTHER" id="PTHR24177">
    <property type="entry name" value="CASKIN"/>
    <property type="match status" value="1"/>
</dbReference>
<dbReference type="EMBL" id="JBAMMX010000005">
    <property type="protein sequence ID" value="KAK6940774.1"/>
    <property type="molecule type" value="Genomic_DNA"/>
</dbReference>
<evidence type="ECO:0000313" key="4">
    <source>
        <dbReference type="EMBL" id="KAK6940774.1"/>
    </source>
</evidence>
<dbReference type="InterPro" id="IPR026961">
    <property type="entry name" value="PGG_dom"/>
</dbReference>
<dbReference type="InterPro" id="IPR036770">
    <property type="entry name" value="Ankyrin_rpt-contain_sf"/>
</dbReference>
<name>A0AAN8VZW9_9MAGN</name>
<keyword evidence="2" id="KW-1133">Transmembrane helix</keyword>
<keyword evidence="2" id="KW-0812">Transmembrane</keyword>